<accession>A0A9W9JAH2</accession>
<dbReference type="GO" id="GO:0030170">
    <property type="term" value="F:pyridoxal phosphate binding"/>
    <property type="evidence" value="ECO:0007669"/>
    <property type="project" value="InterPro"/>
</dbReference>
<dbReference type="EMBL" id="JAPQKR010000016">
    <property type="protein sequence ID" value="KAJ5191325.1"/>
    <property type="molecule type" value="Genomic_DNA"/>
</dbReference>
<gene>
    <name evidence="3" type="ORF">N7498_010310</name>
</gene>
<keyword evidence="4" id="KW-1185">Reference proteome</keyword>
<evidence type="ECO:0000256" key="1">
    <source>
        <dbReference type="ARBA" id="ARBA00008954"/>
    </source>
</evidence>
<dbReference type="PANTHER" id="PTHR45688">
    <property type="match status" value="1"/>
</dbReference>
<dbReference type="GeneID" id="83184667"/>
<name>A0A9W9JAH2_9EURO</name>
<sequence length="181" mass="19482">MVPGITADDRKTAIIPSNSVEPPTLYQGLNQAELQQKTEKYLLNYGTKFNKDVICGSRGLYVYTASGHKVLDWTSGQMSCLLGHGHPEIVKVIADHAASLDHLFSGMVSPPVISLGERLSNLLPPGLDKGFFLSTGGESNEAAIKMAKMYTGKFEVVGLGASWHGMTAQALGTQYHFGRKG</sequence>
<evidence type="ECO:0000313" key="4">
    <source>
        <dbReference type="Proteomes" id="UP001150904"/>
    </source>
</evidence>
<dbReference type="GO" id="GO:0005739">
    <property type="term" value="C:mitochondrion"/>
    <property type="evidence" value="ECO:0007669"/>
    <property type="project" value="TreeGrafter"/>
</dbReference>
<comment type="similarity">
    <text evidence="1">Belongs to the class-III pyridoxal-phosphate-dependent aminotransferase family.</text>
</comment>
<keyword evidence="2" id="KW-0663">Pyridoxal phosphate</keyword>
<evidence type="ECO:0000256" key="2">
    <source>
        <dbReference type="ARBA" id="ARBA00022898"/>
    </source>
</evidence>
<dbReference type="Gene3D" id="3.90.1150.10">
    <property type="entry name" value="Aspartate Aminotransferase, domain 1"/>
    <property type="match status" value="1"/>
</dbReference>
<comment type="caution">
    <text evidence="3">The sequence shown here is derived from an EMBL/GenBank/DDBJ whole genome shotgun (WGS) entry which is preliminary data.</text>
</comment>
<reference evidence="3" key="1">
    <citation type="submission" date="2022-12" db="EMBL/GenBank/DDBJ databases">
        <authorList>
            <person name="Petersen C."/>
        </authorList>
    </citation>
    <scope>NUCLEOTIDE SEQUENCE</scope>
    <source>
        <strain evidence="3">IBT 15544</strain>
    </source>
</reference>
<dbReference type="AlphaFoldDB" id="A0A9W9JAH2"/>
<dbReference type="Pfam" id="PF00202">
    <property type="entry name" value="Aminotran_3"/>
    <property type="match status" value="1"/>
</dbReference>
<dbReference type="RefSeq" id="XP_058304265.1">
    <property type="nucleotide sequence ID" value="XM_058457366.1"/>
</dbReference>
<dbReference type="InterPro" id="IPR015421">
    <property type="entry name" value="PyrdxlP-dep_Trfase_major"/>
</dbReference>
<dbReference type="InterPro" id="IPR015422">
    <property type="entry name" value="PyrdxlP-dep_Trfase_small"/>
</dbReference>
<dbReference type="GO" id="GO:0008483">
    <property type="term" value="F:transaminase activity"/>
    <property type="evidence" value="ECO:0007669"/>
    <property type="project" value="InterPro"/>
</dbReference>
<keyword evidence="3" id="KW-0808">Transferase</keyword>
<evidence type="ECO:0000313" key="3">
    <source>
        <dbReference type="EMBL" id="KAJ5191325.1"/>
    </source>
</evidence>
<proteinExistence type="inferred from homology"/>
<dbReference type="Proteomes" id="UP001150904">
    <property type="component" value="Unassembled WGS sequence"/>
</dbReference>
<organism evidence="3 4">
    <name type="scientific">Penicillium cinerascens</name>
    <dbReference type="NCBI Taxonomy" id="70096"/>
    <lineage>
        <taxon>Eukaryota</taxon>
        <taxon>Fungi</taxon>
        <taxon>Dikarya</taxon>
        <taxon>Ascomycota</taxon>
        <taxon>Pezizomycotina</taxon>
        <taxon>Eurotiomycetes</taxon>
        <taxon>Eurotiomycetidae</taxon>
        <taxon>Eurotiales</taxon>
        <taxon>Aspergillaceae</taxon>
        <taxon>Penicillium</taxon>
    </lineage>
</organism>
<reference evidence="3" key="2">
    <citation type="journal article" date="2023" name="IMA Fungus">
        <title>Comparative genomic study of the Penicillium genus elucidates a diverse pangenome and 15 lateral gene transfer events.</title>
        <authorList>
            <person name="Petersen C."/>
            <person name="Sorensen T."/>
            <person name="Nielsen M.R."/>
            <person name="Sondergaard T.E."/>
            <person name="Sorensen J.L."/>
            <person name="Fitzpatrick D.A."/>
            <person name="Frisvad J.C."/>
            <person name="Nielsen K.L."/>
        </authorList>
    </citation>
    <scope>NUCLEOTIDE SEQUENCE</scope>
    <source>
        <strain evidence="3">IBT 15544</strain>
    </source>
</reference>
<dbReference type="Gene3D" id="3.40.640.10">
    <property type="entry name" value="Type I PLP-dependent aspartate aminotransferase-like (Major domain)"/>
    <property type="match status" value="1"/>
</dbReference>
<dbReference type="InterPro" id="IPR005814">
    <property type="entry name" value="Aminotrans_3"/>
</dbReference>
<protein>
    <submittedName>
        <fullName evidence="3">Pyridoxal phosphate-dependent transferase major region subdomain 2</fullName>
    </submittedName>
</protein>
<dbReference type="InterPro" id="IPR015424">
    <property type="entry name" value="PyrdxlP-dep_Trfase"/>
</dbReference>
<dbReference type="SUPFAM" id="SSF53383">
    <property type="entry name" value="PLP-dependent transferases"/>
    <property type="match status" value="1"/>
</dbReference>
<dbReference type="OrthoDB" id="10261433at2759"/>
<dbReference type="PANTHER" id="PTHR45688:SF13">
    <property type="entry name" value="ALANINE--GLYOXYLATE AMINOTRANSFERASE 2-LIKE"/>
    <property type="match status" value="1"/>
</dbReference>